<feature type="transmembrane region" description="Helical" evidence="2">
    <location>
        <begin position="33"/>
        <end position="51"/>
    </location>
</feature>
<keyword evidence="2" id="KW-1133">Transmembrane helix</keyword>
<feature type="region of interest" description="Disordered" evidence="1">
    <location>
        <begin position="1"/>
        <end position="20"/>
    </location>
</feature>
<keyword evidence="2" id="KW-0472">Membrane</keyword>
<proteinExistence type="predicted"/>
<dbReference type="Proteomes" id="UP001046870">
    <property type="component" value="Chromosome 21"/>
</dbReference>
<dbReference type="EMBL" id="JAFDVH010000021">
    <property type="protein sequence ID" value="KAG7457997.1"/>
    <property type="molecule type" value="Genomic_DNA"/>
</dbReference>
<comment type="caution">
    <text evidence="3">The sequence shown here is derived from an EMBL/GenBank/DDBJ whole genome shotgun (WGS) entry which is preliminary data.</text>
</comment>
<dbReference type="PANTHER" id="PTHR31958">
    <property type="entry name" value="COILED-COIL DOMAIN-CONTAINING PROTEIN 127"/>
    <property type="match status" value="1"/>
</dbReference>
<evidence type="ECO:0000313" key="3">
    <source>
        <dbReference type="EMBL" id="KAG7457997.1"/>
    </source>
</evidence>
<organism evidence="3 4">
    <name type="scientific">Megalops atlanticus</name>
    <name type="common">Tarpon</name>
    <name type="synonym">Clupea gigantea</name>
    <dbReference type="NCBI Taxonomy" id="7932"/>
    <lineage>
        <taxon>Eukaryota</taxon>
        <taxon>Metazoa</taxon>
        <taxon>Chordata</taxon>
        <taxon>Craniata</taxon>
        <taxon>Vertebrata</taxon>
        <taxon>Euteleostomi</taxon>
        <taxon>Actinopterygii</taxon>
        <taxon>Neopterygii</taxon>
        <taxon>Teleostei</taxon>
        <taxon>Elopiformes</taxon>
        <taxon>Megalopidae</taxon>
        <taxon>Megalops</taxon>
    </lineage>
</organism>
<dbReference type="PANTHER" id="PTHR31958:SF2">
    <property type="entry name" value="COILED-COIL DOMAIN-CONTAINING PROTEIN 127"/>
    <property type="match status" value="1"/>
</dbReference>
<protein>
    <submittedName>
        <fullName evidence="3">Uncharacterized protein</fullName>
    </submittedName>
</protein>
<sequence length="122" mass="14276">MSSGRSFPMNNLSDSGDWNIRPGQGGNGDWSKWTYALVVPMLAVGAYRWVWERNFQKEIQKVKFSCEKEMKATTMVLTRQCKTRTDYLEGRIKTLQEEKEREKESFRMQRATALLGRLRICC</sequence>
<gene>
    <name evidence="3" type="ORF">MATL_G00233190</name>
</gene>
<evidence type="ECO:0000256" key="1">
    <source>
        <dbReference type="SAM" id="MobiDB-lite"/>
    </source>
</evidence>
<name>A0A9D3T296_MEGAT</name>
<keyword evidence="2" id="KW-0812">Transmembrane</keyword>
<feature type="compositionally biased region" description="Polar residues" evidence="1">
    <location>
        <begin position="1"/>
        <end position="16"/>
    </location>
</feature>
<reference evidence="3" key="1">
    <citation type="submission" date="2021-01" db="EMBL/GenBank/DDBJ databases">
        <authorList>
            <person name="Zahm M."/>
            <person name="Roques C."/>
            <person name="Cabau C."/>
            <person name="Klopp C."/>
            <person name="Donnadieu C."/>
            <person name="Jouanno E."/>
            <person name="Lampietro C."/>
            <person name="Louis A."/>
            <person name="Herpin A."/>
            <person name="Echchiki A."/>
            <person name="Berthelot C."/>
            <person name="Parey E."/>
            <person name="Roest-Crollius H."/>
            <person name="Braasch I."/>
            <person name="Postlethwait J."/>
            <person name="Bobe J."/>
            <person name="Montfort J."/>
            <person name="Bouchez O."/>
            <person name="Begum T."/>
            <person name="Mejri S."/>
            <person name="Adams A."/>
            <person name="Chen W.-J."/>
            <person name="Guiguen Y."/>
        </authorList>
    </citation>
    <scope>NUCLEOTIDE SEQUENCE</scope>
    <source>
        <strain evidence="3">YG-15Mar2019-1</strain>
        <tissue evidence="3">Brain</tissue>
    </source>
</reference>
<evidence type="ECO:0000313" key="4">
    <source>
        <dbReference type="Proteomes" id="UP001046870"/>
    </source>
</evidence>
<accession>A0A9D3T296</accession>
<evidence type="ECO:0000256" key="2">
    <source>
        <dbReference type="SAM" id="Phobius"/>
    </source>
</evidence>
<dbReference type="InterPro" id="IPR034607">
    <property type="entry name" value="CCDC127"/>
</dbReference>
<keyword evidence="4" id="KW-1185">Reference proteome</keyword>
<dbReference type="AlphaFoldDB" id="A0A9D3T296"/>